<dbReference type="Proteomes" id="UP000053890">
    <property type="component" value="Unassembled WGS sequence"/>
</dbReference>
<evidence type="ECO:0000313" key="3">
    <source>
        <dbReference type="EMBL" id="KPV77905.1"/>
    </source>
</evidence>
<dbReference type="GeneID" id="28975764"/>
<feature type="compositionally biased region" description="Low complexity" evidence="1">
    <location>
        <begin position="443"/>
        <end position="459"/>
    </location>
</feature>
<name>A0A194SBS9_RHOGW</name>
<dbReference type="EMBL" id="KQ474073">
    <property type="protein sequence ID" value="KPV77905.1"/>
    <property type="molecule type" value="Genomic_DNA"/>
</dbReference>
<dbReference type="RefSeq" id="XP_018273954.1">
    <property type="nucleotide sequence ID" value="XM_018415316.1"/>
</dbReference>
<dbReference type="Gene3D" id="3.80.10.10">
    <property type="entry name" value="Ribonuclease Inhibitor"/>
    <property type="match status" value="1"/>
</dbReference>
<dbReference type="Pfam" id="PF12937">
    <property type="entry name" value="F-box-like"/>
    <property type="match status" value="1"/>
</dbReference>
<accession>A0A194SBS9</accession>
<gene>
    <name evidence="3" type="ORF">RHOBADRAFT_50439</name>
</gene>
<dbReference type="InterPro" id="IPR036047">
    <property type="entry name" value="F-box-like_dom_sf"/>
</dbReference>
<dbReference type="OrthoDB" id="2788229at2759"/>
<feature type="domain" description="F-box" evidence="2">
    <location>
        <begin position="40"/>
        <end position="85"/>
    </location>
</feature>
<evidence type="ECO:0000313" key="4">
    <source>
        <dbReference type="Proteomes" id="UP000053890"/>
    </source>
</evidence>
<dbReference type="SUPFAM" id="SSF52047">
    <property type="entry name" value="RNI-like"/>
    <property type="match status" value="1"/>
</dbReference>
<keyword evidence="4" id="KW-1185">Reference proteome</keyword>
<organism evidence="3 4">
    <name type="scientific">Rhodotorula graminis (strain WP1)</name>
    <dbReference type="NCBI Taxonomy" id="578459"/>
    <lineage>
        <taxon>Eukaryota</taxon>
        <taxon>Fungi</taxon>
        <taxon>Dikarya</taxon>
        <taxon>Basidiomycota</taxon>
        <taxon>Pucciniomycotina</taxon>
        <taxon>Microbotryomycetes</taxon>
        <taxon>Sporidiobolales</taxon>
        <taxon>Sporidiobolaceae</taxon>
        <taxon>Rhodotorula</taxon>
    </lineage>
</organism>
<protein>
    <recommendedName>
        <fullName evidence="2">F-box domain-containing protein</fullName>
    </recommendedName>
</protein>
<reference evidence="3 4" key="1">
    <citation type="journal article" date="2015" name="Front. Microbiol.">
        <title>Genome sequence of the plant growth promoting endophytic yeast Rhodotorula graminis WP1.</title>
        <authorList>
            <person name="Firrincieli A."/>
            <person name="Otillar R."/>
            <person name="Salamov A."/>
            <person name="Schmutz J."/>
            <person name="Khan Z."/>
            <person name="Redman R.S."/>
            <person name="Fleck N.D."/>
            <person name="Lindquist E."/>
            <person name="Grigoriev I.V."/>
            <person name="Doty S.L."/>
        </authorList>
    </citation>
    <scope>NUCLEOTIDE SEQUENCE [LARGE SCALE GENOMIC DNA]</scope>
    <source>
        <strain evidence="3 4">WP1</strain>
    </source>
</reference>
<feature type="compositionally biased region" description="Basic and acidic residues" evidence="1">
    <location>
        <begin position="426"/>
        <end position="439"/>
    </location>
</feature>
<evidence type="ECO:0000259" key="2">
    <source>
        <dbReference type="PROSITE" id="PS50181"/>
    </source>
</evidence>
<dbReference type="AlphaFoldDB" id="A0A194SBS9"/>
<feature type="region of interest" description="Disordered" evidence="1">
    <location>
        <begin position="1"/>
        <end position="41"/>
    </location>
</feature>
<dbReference type="OMA" id="LANDAWW"/>
<evidence type="ECO:0000256" key="1">
    <source>
        <dbReference type="SAM" id="MobiDB-lite"/>
    </source>
</evidence>
<feature type="region of interest" description="Disordered" evidence="1">
    <location>
        <begin position="415"/>
        <end position="478"/>
    </location>
</feature>
<feature type="compositionally biased region" description="Pro residues" evidence="1">
    <location>
        <begin position="14"/>
        <end position="30"/>
    </location>
</feature>
<dbReference type="SUPFAM" id="SSF81383">
    <property type="entry name" value="F-box domain"/>
    <property type="match status" value="1"/>
</dbReference>
<dbReference type="PROSITE" id="PS50181">
    <property type="entry name" value="FBOX"/>
    <property type="match status" value="1"/>
</dbReference>
<proteinExistence type="predicted"/>
<sequence>MRSSDKHCATSSAAPPPPPAVRLPPTPPESPALDPHGTLSPALASLPTETLHHVLSYLDPPALAAVACLARTFLPLARAHLYRQLHLRNNRDGQAAPADSSALDARSAALLASLDRHAPALATLVHGLDFDLLSHLGADDVAALLGQVLTLCPSLTALRLGAGSHGHGIGFRGLYRSLALAPPGAAARLRVLDVAACAGAPHTLAMLLVEMPNLVELRIGQCLLEDEDQAVFCAGRAAPCRLETLVARGRLTPTAFAFCTASSGASLRRAVVPLCDKAALDLAPFTALAHVELCVFLAGAPTPFSPAHAQFHPTLSRLSRNLGDTLASLPGGGAGAGAASSPVVVALSGAWDSAVTAPPGSSQAVDLVLHGDLLERIPREGVERVVVRTELNALALTRWLADDAWWGSAASSALSRMADDASTTTSDHERERERDHERPPSPAGSTASAPSVSTCVPSPCGSPSPPPTSSRSLFAQSPHRFPPDVRHLELWQKTSYSGARRDFQARVRERVDERARVRGVEVTWRTYERW</sequence>
<dbReference type="InterPro" id="IPR001810">
    <property type="entry name" value="F-box_dom"/>
</dbReference>
<dbReference type="InterPro" id="IPR032675">
    <property type="entry name" value="LRR_dom_sf"/>
</dbReference>